<dbReference type="GO" id="GO:0009451">
    <property type="term" value="P:RNA modification"/>
    <property type="evidence" value="ECO:0007669"/>
    <property type="project" value="InterPro"/>
</dbReference>
<dbReference type="Pfam" id="PF20431">
    <property type="entry name" value="E_motif"/>
    <property type="match status" value="1"/>
</dbReference>
<dbReference type="Gene3D" id="1.25.40.10">
    <property type="entry name" value="Tetratricopeptide repeat domain"/>
    <property type="match status" value="4"/>
</dbReference>
<dbReference type="InterPro" id="IPR046848">
    <property type="entry name" value="E_motif"/>
</dbReference>
<dbReference type="AlphaFoldDB" id="A0AAV7EAU6"/>
<keyword evidence="3" id="KW-1133">Transmembrane helix</keyword>
<protein>
    <recommendedName>
        <fullName evidence="6">Pentatricopeptide repeat-containing protein</fullName>
    </recommendedName>
</protein>
<dbReference type="FunFam" id="1.25.40.10:FF:000090">
    <property type="entry name" value="Pentatricopeptide repeat-containing protein, chloroplastic"/>
    <property type="match status" value="1"/>
</dbReference>
<evidence type="ECO:0000313" key="4">
    <source>
        <dbReference type="EMBL" id="KAG9445843.1"/>
    </source>
</evidence>
<dbReference type="PROSITE" id="PS51375">
    <property type="entry name" value="PPR"/>
    <property type="match status" value="5"/>
</dbReference>
<proteinExistence type="predicted"/>
<dbReference type="NCBIfam" id="TIGR00756">
    <property type="entry name" value="PPR"/>
    <property type="match status" value="6"/>
</dbReference>
<reference evidence="4 5" key="1">
    <citation type="submission" date="2021-07" db="EMBL/GenBank/DDBJ databases">
        <title>The Aristolochia fimbriata genome: insights into angiosperm evolution, floral development and chemical biosynthesis.</title>
        <authorList>
            <person name="Jiao Y."/>
        </authorList>
    </citation>
    <scope>NUCLEOTIDE SEQUENCE [LARGE SCALE GENOMIC DNA]</scope>
    <source>
        <strain evidence="4">IBCAS-2021</strain>
        <tissue evidence="4">Leaf</tissue>
    </source>
</reference>
<comment type="caution">
    <text evidence="4">The sequence shown here is derived from an EMBL/GenBank/DDBJ whole genome shotgun (WGS) entry which is preliminary data.</text>
</comment>
<dbReference type="InterPro" id="IPR011990">
    <property type="entry name" value="TPR-like_helical_dom_sf"/>
</dbReference>
<accession>A0AAV7EAU6</accession>
<dbReference type="PANTHER" id="PTHR47926">
    <property type="entry name" value="PENTATRICOPEPTIDE REPEAT-CONTAINING PROTEIN"/>
    <property type="match status" value="1"/>
</dbReference>
<feature type="repeat" description="PPR" evidence="2">
    <location>
        <begin position="403"/>
        <end position="437"/>
    </location>
</feature>
<dbReference type="Pfam" id="PF13041">
    <property type="entry name" value="PPR_2"/>
    <property type="match status" value="2"/>
</dbReference>
<feature type="repeat" description="PPR" evidence="2">
    <location>
        <begin position="198"/>
        <end position="233"/>
    </location>
</feature>
<gene>
    <name evidence="4" type="ORF">H6P81_011971</name>
</gene>
<dbReference type="EMBL" id="JAINDJ010000005">
    <property type="protein sequence ID" value="KAG9445843.1"/>
    <property type="molecule type" value="Genomic_DNA"/>
</dbReference>
<sequence>MRGYFRNRQYGLVLETYERMTGSSHCCCPDNQTFNVVLTACTHLSEYEFGSKVHSRARDSGLEFELLVGTSLVDMYCKAGDLGIADYVFDGMPKRDVVSWNSLISGHSRVGSLDKVNNLFRNMKSAQGISPTEATFVSMVSVCGDLCSTYNGQSVHAHVIKSAFALDQFVINSLIQMYAKFGILDSAVKLFEVAEVKDAVSWSTMIGGFVLNGRPKEAIKVFNCMVSVEQIQPTKATLLNVALACADLGDLEQGQDVDHKYVNSGFERDECLKTAIVYMYTKCRCMDFSLKLLNGFTGEEEKVIAWNIMIKACVELEQADWALRGILEMQLRGINPDSVTFLTLLPLFSSLSLLSVGMKTHACIIKRGLIFVRELQNSLIDMYGRCGHVEDCCKIFNEISDKDVISWTSMIKSCAWTGDGANAIALFERMIEVGVKPNHVTFVSVLSACSHAGFVKKGRELYKSMIEDFGLNPRPEHLCCMVDLFCRAGLLMDAQELIEKEKMNVHSGVALWGALLSACRDKGESSLGETAARQLFSLEPRNRVTYLMLADIYNKVGRREDANDALRLLEGKELKQRPGCSWLPRYQKFDKPSSLGIALAFILCHICEHNVITDFPTALERRGGVFVCIYTLSLVASNIFNYIGGQQMQNVRKHAISSLSYRRAEAVG</sequence>
<name>A0AAV7EAU6_ARIFI</name>
<organism evidence="4 5">
    <name type="scientific">Aristolochia fimbriata</name>
    <name type="common">White veined hardy Dutchman's pipe vine</name>
    <dbReference type="NCBI Taxonomy" id="158543"/>
    <lineage>
        <taxon>Eukaryota</taxon>
        <taxon>Viridiplantae</taxon>
        <taxon>Streptophyta</taxon>
        <taxon>Embryophyta</taxon>
        <taxon>Tracheophyta</taxon>
        <taxon>Spermatophyta</taxon>
        <taxon>Magnoliopsida</taxon>
        <taxon>Magnoliidae</taxon>
        <taxon>Piperales</taxon>
        <taxon>Aristolochiaceae</taxon>
        <taxon>Aristolochia</taxon>
    </lineage>
</organism>
<feature type="repeat" description="PPR" evidence="2">
    <location>
        <begin position="302"/>
        <end position="336"/>
    </location>
</feature>
<evidence type="ECO:0000256" key="2">
    <source>
        <dbReference type="PROSITE-ProRule" id="PRU00708"/>
    </source>
</evidence>
<dbReference type="InterPro" id="IPR002885">
    <property type="entry name" value="PPR_rpt"/>
</dbReference>
<keyword evidence="3" id="KW-0812">Transmembrane</keyword>
<keyword evidence="5" id="KW-1185">Reference proteome</keyword>
<keyword evidence="3" id="KW-0472">Membrane</keyword>
<keyword evidence="1" id="KW-0677">Repeat</keyword>
<evidence type="ECO:0000313" key="5">
    <source>
        <dbReference type="Proteomes" id="UP000825729"/>
    </source>
</evidence>
<dbReference type="SUPFAM" id="SSF48452">
    <property type="entry name" value="TPR-like"/>
    <property type="match status" value="1"/>
</dbReference>
<feature type="repeat" description="PPR" evidence="2">
    <location>
        <begin position="438"/>
        <end position="473"/>
    </location>
</feature>
<dbReference type="Proteomes" id="UP000825729">
    <property type="component" value="Unassembled WGS sequence"/>
</dbReference>
<evidence type="ECO:0000256" key="3">
    <source>
        <dbReference type="SAM" id="Phobius"/>
    </source>
</evidence>
<feature type="transmembrane region" description="Helical" evidence="3">
    <location>
        <begin position="624"/>
        <end position="643"/>
    </location>
</feature>
<evidence type="ECO:0008006" key="6">
    <source>
        <dbReference type="Google" id="ProtNLM"/>
    </source>
</evidence>
<dbReference type="FunFam" id="1.25.40.10:FF:000073">
    <property type="entry name" value="Pentatricopeptide repeat-containing protein chloroplastic"/>
    <property type="match status" value="1"/>
</dbReference>
<dbReference type="Pfam" id="PF01535">
    <property type="entry name" value="PPR"/>
    <property type="match status" value="3"/>
</dbReference>
<dbReference type="PANTHER" id="PTHR47926:SF462">
    <property type="entry name" value="PENTATRICOPEPTIDE REPEAT-CONTAINING PROTEIN"/>
    <property type="match status" value="1"/>
</dbReference>
<feature type="repeat" description="PPR" evidence="2">
    <location>
        <begin position="96"/>
        <end position="131"/>
    </location>
</feature>
<dbReference type="GO" id="GO:0003729">
    <property type="term" value="F:mRNA binding"/>
    <property type="evidence" value="ECO:0007669"/>
    <property type="project" value="UniProtKB-ARBA"/>
</dbReference>
<dbReference type="FunFam" id="1.25.40.10:FF:000344">
    <property type="entry name" value="Pentatricopeptide repeat-containing protein"/>
    <property type="match status" value="1"/>
</dbReference>
<dbReference type="InterPro" id="IPR046960">
    <property type="entry name" value="PPR_At4g14850-like_plant"/>
</dbReference>
<evidence type="ECO:0000256" key="1">
    <source>
        <dbReference type="ARBA" id="ARBA00022737"/>
    </source>
</evidence>